<proteinExistence type="predicted"/>
<organism evidence="3">
    <name type="scientific">Bradyrhizobium septentrionale</name>
    <dbReference type="NCBI Taxonomy" id="1404411"/>
    <lineage>
        <taxon>Bacteria</taxon>
        <taxon>Pseudomonadati</taxon>
        <taxon>Pseudomonadota</taxon>
        <taxon>Alphaproteobacteria</taxon>
        <taxon>Hyphomicrobiales</taxon>
        <taxon>Nitrobacteraceae</taxon>
        <taxon>Bradyrhizobium</taxon>
    </lineage>
</organism>
<reference evidence="3" key="1">
    <citation type="submission" date="2020-06" db="EMBL/GenBank/DDBJ databases">
        <title>Whole Genome Sequence of Bradyrhizobium sp. Strain 1S1.</title>
        <authorList>
            <person name="Bromfield E.S.P."/>
            <person name="Cloutier S."/>
        </authorList>
    </citation>
    <scope>NUCLEOTIDE SEQUENCE [LARGE SCALE GENOMIC DNA]</scope>
    <source>
        <strain evidence="3">1S1</strain>
    </source>
</reference>
<dbReference type="EMBL" id="JAAOLE020000001">
    <property type="protein sequence ID" value="NVI45814.1"/>
    <property type="molecule type" value="Genomic_DNA"/>
</dbReference>
<evidence type="ECO:0000256" key="2">
    <source>
        <dbReference type="SAM" id="MobiDB-lite"/>
    </source>
</evidence>
<accession>A0A973W1F1</accession>
<protein>
    <submittedName>
        <fullName evidence="3">Uncharacterized protein</fullName>
    </submittedName>
</protein>
<name>A0A973W1F1_9BRAD</name>
<comment type="caution">
    <text evidence="3">The sequence shown here is derived from an EMBL/GenBank/DDBJ whole genome shotgun (WGS) entry which is preliminary data.</text>
</comment>
<dbReference type="EMBL" id="JAAOLE020000001">
    <property type="protein sequence ID" value="NVI45409.1"/>
    <property type="molecule type" value="Genomic_DNA"/>
</dbReference>
<evidence type="ECO:0000313" key="4">
    <source>
        <dbReference type="EMBL" id="NVI45814.1"/>
    </source>
</evidence>
<sequence>MDRVTALVAIAHLKLRLELLERHPEILEGIDMIDIKRPIELAGMRSRLARAKKLETDIGVTGQRYDRVLDKIDEQHKALQGHAGELENNSAQLEQLLGSMIAGDNGGPNDGEAGSSGSEVGQVITSKVDGQ</sequence>
<feature type="region of interest" description="Disordered" evidence="2">
    <location>
        <begin position="100"/>
        <end position="131"/>
    </location>
</feature>
<dbReference type="RefSeq" id="WP_166204829.1">
    <property type="nucleotide sequence ID" value="NZ_CP088285.1"/>
</dbReference>
<feature type="compositionally biased region" description="Polar residues" evidence="2">
    <location>
        <begin position="115"/>
        <end position="125"/>
    </location>
</feature>
<gene>
    <name evidence="3" type="ORF">HAP48_021055</name>
    <name evidence="4" type="ORF">HAP48_023210</name>
</gene>
<evidence type="ECO:0000256" key="1">
    <source>
        <dbReference type="SAM" id="Coils"/>
    </source>
</evidence>
<dbReference type="AlphaFoldDB" id="A0A973W1F1"/>
<keyword evidence="1" id="KW-0175">Coiled coil</keyword>
<evidence type="ECO:0000313" key="3">
    <source>
        <dbReference type="EMBL" id="NVI45409.1"/>
    </source>
</evidence>
<feature type="coiled-coil region" evidence="1">
    <location>
        <begin position="69"/>
        <end position="96"/>
    </location>
</feature>